<proteinExistence type="predicted"/>
<evidence type="ECO:0000256" key="3">
    <source>
        <dbReference type="ARBA" id="ARBA00022801"/>
    </source>
</evidence>
<evidence type="ECO:0000256" key="4">
    <source>
        <dbReference type="ARBA" id="ARBA00022842"/>
    </source>
</evidence>
<dbReference type="PANTHER" id="PTHR31609">
    <property type="entry name" value="YDJC DEACETYLASE FAMILY MEMBER"/>
    <property type="match status" value="1"/>
</dbReference>
<dbReference type="InterPro" id="IPR011330">
    <property type="entry name" value="Glyco_hydro/deAcase_b/a-brl"/>
</dbReference>
<dbReference type="GO" id="GO:0046872">
    <property type="term" value="F:metal ion binding"/>
    <property type="evidence" value="ECO:0007669"/>
    <property type="project" value="UniProtKB-KW"/>
</dbReference>
<reference evidence="6" key="1">
    <citation type="submission" date="2018-05" db="EMBL/GenBank/DDBJ databases">
        <authorList>
            <person name="Lanie J.A."/>
            <person name="Ng W.-L."/>
            <person name="Kazmierczak K.M."/>
            <person name="Andrzejewski T.M."/>
            <person name="Davidsen T.M."/>
            <person name="Wayne K.J."/>
            <person name="Tettelin H."/>
            <person name="Glass J.I."/>
            <person name="Rusch D."/>
            <person name="Podicherti R."/>
            <person name="Tsui H.-C.T."/>
            <person name="Winkler M.E."/>
        </authorList>
    </citation>
    <scope>NUCLEOTIDE SEQUENCE</scope>
</reference>
<dbReference type="GO" id="GO:0005975">
    <property type="term" value="P:carbohydrate metabolic process"/>
    <property type="evidence" value="ECO:0007669"/>
    <property type="project" value="InterPro"/>
</dbReference>
<sequence>MDAIPDPESAELAGRLGYRAGDRLLIITADLLGMCHSANVGVYDSLRSGAATGASLMVPGPWAREAASYYRGEPVGVHLTLNAEFNCYRWRPITQAPSLLDGDGGFPRTVQDLWDHADVDETRLECRSQLERAILWGFDVSHLSTHLGALQNRPELFDVYLELAVDFQLPIRLEEAAAQSGAGFPFRDLAAAEGVLTVDHYRMRRLPEPTEVEQAIRDLATGVTEISIEPAVDTPELRAVDEQWSSRVDHHDLACDEGLIAEIAEAGGVLISWRDVRDAQRAGGS</sequence>
<gene>
    <name evidence="6" type="ORF">METZ01_LOCUS121544</name>
</gene>
<evidence type="ECO:0000256" key="5">
    <source>
        <dbReference type="ARBA" id="ARBA00023277"/>
    </source>
</evidence>
<name>A0A381XVP0_9ZZZZ</name>
<dbReference type="GO" id="GO:0016787">
    <property type="term" value="F:hydrolase activity"/>
    <property type="evidence" value="ECO:0007669"/>
    <property type="project" value="UniProtKB-KW"/>
</dbReference>
<dbReference type="PANTHER" id="PTHR31609:SF1">
    <property type="entry name" value="CARBOHYDRATE DEACETYLASE"/>
    <property type="match status" value="1"/>
</dbReference>
<dbReference type="EMBL" id="UINC01016511">
    <property type="protein sequence ID" value="SVA68690.1"/>
    <property type="molecule type" value="Genomic_DNA"/>
</dbReference>
<evidence type="ECO:0000313" key="6">
    <source>
        <dbReference type="EMBL" id="SVA68690.1"/>
    </source>
</evidence>
<keyword evidence="2" id="KW-0479">Metal-binding</keyword>
<dbReference type="InterPro" id="IPR006879">
    <property type="entry name" value="YdjC-like"/>
</dbReference>
<evidence type="ECO:0008006" key="7">
    <source>
        <dbReference type="Google" id="ProtNLM"/>
    </source>
</evidence>
<dbReference type="GO" id="GO:0019213">
    <property type="term" value="F:deacetylase activity"/>
    <property type="evidence" value="ECO:0007669"/>
    <property type="project" value="TreeGrafter"/>
</dbReference>
<accession>A0A381XVP0</accession>
<dbReference type="SUPFAM" id="SSF88713">
    <property type="entry name" value="Glycoside hydrolase/deacetylase"/>
    <property type="match status" value="1"/>
</dbReference>
<dbReference type="CDD" id="cd10802">
    <property type="entry name" value="YdjC_TTHB029_like"/>
    <property type="match status" value="1"/>
</dbReference>
<protein>
    <recommendedName>
        <fullName evidence="7">ChbG/HpnK family deacetylase</fullName>
    </recommendedName>
</protein>
<keyword evidence="4" id="KW-0460">Magnesium</keyword>
<keyword evidence="5" id="KW-0119">Carbohydrate metabolism</keyword>
<dbReference type="Pfam" id="PF04794">
    <property type="entry name" value="YdjC"/>
    <property type="match status" value="1"/>
</dbReference>
<dbReference type="Gene3D" id="3.20.20.370">
    <property type="entry name" value="Glycoside hydrolase/deacetylase"/>
    <property type="match status" value="1"/>
</dbReference>
<evidence type="ECO:0000256" key="1">
    <source>
        <dbReference type="ARBA" id="ARBA00001946"/>
    </source>
</evidence>
<comment type="cofactor">
    <cofactor evidence="1">
        <name>Mg(2+)</name>
        <dbReference type="ChEBI" id="CHEBI:18420"/>
    </cofactor>
</comment>
<evidence type="ECO:0000256" key="2">
    <source>
        <dbReference type="ARBA" id="ARBA00022723"/>
    </source>
</evidence>
<organism evidence="6">
    <name type="scientific">marine metagenome</name>
    <dbReference type="NCBI Taxonomy" id="408172"/>
    <lineage>
        <taxon>unclassified sequences</taxon>
        <taxon>metagenomes</taxon>
        <taxon>ecological metagenomes</taxon>
    </lineage>
</organism>
<dbReference type="AlphaFoldDB" id="A0A381XVP0"/>
<keyword evidence="3" id="KW-0378">Hydrolase</keyword>